<gene>
    <name evidence="2" type="ORF">J3998_01090</name>
</gene>
<organism evidence="2 3">
    <name type="scientific">Thiomicrorhabdus marina</name>
    <dbReference type="NCBI Taxonomy" id="2818442"/>
    <lineage>
        <taxon>Bacteria</taxon>
        <taxon>Pseudomonadati</taxon>
        <taxon>Pseudomonadota</taxon>
        <taxon>Gammaproteobacteria</taxon>
        <taxon>Thiotrichales</taxon>
        <taxon>Piscirickettsiaceae</taxon>
        <taxon>Thiomicrorhabdus</taxon>
    </lineage>
</organism>
<evidence type="ECO:0000313" key="3">
    <source>
        <dbReference type="Proteomes" id="UP000664835"/>
    </source>
</evidence>
<feature type="domain" description="HTH cro/C1-type" evidence="1">
    <location>
        <begin position="13"/>
        <end position="67"/>
    </location>
</feature>
<dbReference type="RefSeq" id="WP_208146560.1">
    <property type="nucleotide sequence ID" value="NZ_JAGETV010000001.1"/>
</dbReference>
<dbReference type="Gene3D" id="1.10.260.40">
    <property type="entry name" value="lambda repressor-like DNA-binding domains"/>
    <property type="match status" value="1"/>
</dbReference>
<evidence type="ECO:0000313" key="2">
    <source>
        <dbReference type="EMBL" id="MBO1926158.1"/>
    </source>
</evidence>
<protein>
    <submittedName>
        <fullName evidence="2">Helix-turn-helix transcriptional regulator</fullName>
    </submittedName>
</protein>
<dbReference type="Pfam" id="PF13443">
    <property type="entry name" value="HTH_26"/>
    <property type="match status" value="1"/>
</dbReference>
<evidence type="ECO:0000259" key="1">
    <source>
        <dbReference type="PROSITE" id="PS50943"/>
    </source>
</evidence>
<dbReference type="EMBL" id="JAGETV010000001">
    <property type="protein sequence ID" value="MBO1926158.1"/>
    <property type="molecule type" value="Genomic_DNA"/>
</dbReference>
<dbReference type="InterPro" id="IPR001387">
    <property type="entry name" value="Cro/C1-type_HTH"/>
</dbReference>
<proteinExistence type="predicted"/>
<dbReference type="InterPro" id="IPR010982">
    <property type="entry name" value="Lambda_DNA-bd_dom_sf"/>
</dbReference>
<name>A0ABS3Q1H7_9GAMM</name>
<keyword evidence="3" id="KW-1185">Reference proteome</keyword>
<dbReference type="PROSITE" id="PS50943">
    <property type="entry name" value="HTH_CROC1"/>
    <property type="match status" value="1"/>
</dbReference>
<accession>A0ABS3Q1H7</accession>
<comment type="caution">
    <text evidence="2">The sequence shown here is derived from an EMBL/GenBank/DDBJ whole genome shotgun (WGS) entry which is preliminary data.</text>
</comment>
<dbReference type="SUPFAM" id="SSF47413">
    <property type="entry name" value="lambda repressor-like DNA-binding domains"/>
    <property type="match status" value="1"/>
</dbReference>
<reference evidence="2 3" key="1">
    <citation type="submission" date="2021-03" db="EMBL/GenBank/DDBJ databases">
        <title>Thiomicrorhabdus sp.nov.,novel sulfur-oxidizing bacteria isolated from coastal sediment.</title>
        <authorList>
            <person name="Liu X."/>
        </authorList>
    </citation>
    <scope>NUCLEOTIDE SEQUENCE [LARGE SCALE GENOMIC DNA]</scope>
    <source>
        <strain evidence="2 3">6S2-11</strain>
    </source>
</reference>
<dbReference type="Proteomes" id="UP000664835">
    <property type="component" value="Unassembled WGS sequence"/>
</dbReference>
<sequence>MIRFKLKELIAEKEFQEKRRVTVKEISDATDINRVTISKLLNNKDYNTTLEKVEKLCDFFDCEICDLIERVQDQK</sequence>
<dbReference type="SMART" id="SM00530">
    <property type="entry name" value="HTH_XRE"/>
    <property type="match status" value="1"/>
</dbReference>